<sequence>MFISHVSFNNCSFQDTEFTNVKTSRTQFKFSSLEDVGLIDTDLTERHFVDCTMNNITTLRLVSTCDRDFEYNIYLDSLWKSHFGALLPGIIFMLMVGEGSHRFGRSRSATLCFGFSISLAITFAFLHHEPQVIWTAGCAQALALAGIAALTLLAIESYTTSLRCTAVGFFVCGGHIGALLGALLYAAFPVTSSKVAAIVSTIFLSFPISSAIILKDPCLLFAVERIDNPSRVMNKIRFAFQPAPVPRHFPAGNHPASELSLCERHKSERGNMVQRPLKFHTGTSTNQPVKTGPLPPL</sequence>
<evidence type="ECO:0000313" key="3">
    <source>
        <dbReference type="EMBL" id="KAL1375580.1"/>
    </source>
</evidence>
<name>A0ABD1CGQ9_CULPP</name>
<keyword evidence="2" id="KW-1133">Transmembrane helix</keyword>
<reference evidence="3 4" key="1">
    <citation type="submission" date="2024-05" db="EMBL/GenBank/DDBJ databases">
        <title>Culex pipiens pipiens assembly and annotation.</title>
        <authorList>
            <person name="Alout H."/>
            <person name="Durand T."/>
        </authorList>
    </citation>
    <scope>NUCLEOTIDE SEQUENCE [LARGE SCALE GENOMIC DNA]</scope>
    <source>
        <strain evidence="3">HA-2024</strain>
        <tissue evidence="3">Whole body</tissue>
    </source>
</reference>
<dbReference type="Gene3D" id="2.160.20.80">
    <property type="entry name" value="E3 ubiquitin-protein ligase SopA"/>
    <property type="match status" value="1"/>
</dbReference>
<accession>A0ABD1CGQ9</accession>
<dbReference type="SUPFAM" id="SSF141571">
    <property type="entry name" value="Pentapeptide repeat-like"/>
    <property type="match status" value="1"/>
</dbReference>
<dbReference type="AlphaFoldDB" id="A0ABD1CGQ9"/>
<dbReference type="InterPro" id="IPR036259">
    <property type="entry name" value="MFS_trans_sf"/>
</dbReference>
<keyword evidence="4" id="KW-1185">Reference proteome</keyword>
<protein>
    <submittedName>
        <fullName evidence="3">Uncharacterized protein</fullName>
    </submittedName>
</protein>
<dbReference type="Proteomes" id="UP001562425">
    <property type="component" value="Unassembled WGS sequence"/>
</dbReference>
<evidence type="ECO:0000256" key="1">
    <source>
        <dbReference type="SAM" id="MobiDB-lite"/>
    </source>
</evidence>
<feature type="transmembrane region" description="Helical" evidence="2">
    <location>
        <begin position="167"/>
        <end position="188"/>
    </location>
</feature>
<evidence type="ECO:0000313" key="4">
    <source>
        <dbReference type="Proteomes" id="UP001562425"/>
    </source>
</evidence>
<feature type="transmembrane region" description="Helical" evidence="2">
    <location>
        <begin position="78"/>
        <end position="96"/>
    </location>
</feature>
<proteinExistence type="predicted"/>
<feature type="transmembrane region" description="Helical" evidence="2">
    <location>
        <begin position="132"/>
        <end position="155"/>
    </location>
</feature>
<comment type="caution">
    <text evidence="3">The sequence shown here is derived from an EMBL/GenBank/DDBJ whole genome shotgun (WGS) entry which is preliminary data.</text>
</comment>
<dbReference type="SUPFAM" id="SSF103473">
    <property type="entry name" value="MFS general substrate transporter"/>
    <property type="match status" value="1"/>
</dbReference>
<organism evidence="3 4">
    <name type="scientific">Culex pipiens pipiens</name>
    <name type="common">Northern house mosquito</name>
    <dbReference type="NCBI Taxonomy" id="38569"/>
    <lineage>
        <taxon>Eukaryota</taxon>
        <taxon>Metazoa</taxon>
        <taxon>Ecdysozoa</taxon>
        <taxon>Arthropoda</taxon>
        <taxon>Hexapoda</taxon>
        <taxon>Insecta</taxon>
        <taxon>Pterygota</taxon>
        <taxon>Neoptera</taxon>
        <taxon>Endopterygota</taxon>
        <taxon>Diptera</taxon>
        <taxon>Nematocera</taxon>
        <taxon>Culicoidea</taxon>
        <taxon>Culicidae</taxon>
        <taxon>Culicinae</taxon>
        <taxon>Culicini</taxon>
        <taxon>Culex</taxon>
        <taxon>Culex</taxon>
    </lineage>
</organism>
<keyword evidence="2" id="KW-0472">Membrane</keyword>
<gene>
    <name evidence="3" type="ORF">pipiens_017409</name>
</gene>
<feature type="transmembrane region" description="Helical" evidence="2">
    <location>
        <begin position="108"/>
        <end position="126"/>
    </location>
</feature>
<feature type="transmembrane region" description="Helical" evidence="2">
    <location>
        <begin position="194"/>
        <end position="214"/>
    </location>
</feature>
<dbReference type="Gene3D" id="1.20.1250.20">
    <property type="entry name" value="MFS general substrate transporter like domains"/>
    <property type="match status" value="1"/>
</dbReference>
<keyword evidence="2" id="KW-0812">Transmembrane</keyword>
<dbReference type="EMBL" id="JBEHCU010012379">
    <property type="protein sequence ID" value="KAL1375580.1"/>
    <property type="molecule type" value="Genomic_DNA"/>
</dbReference>
<feature type="region of interest" description="Disordered" evidence="1">
    <location>
        <begin position="278"/>
        <end position="297"/>
    </location>
</feature>
<evidence type="ECO:0000256" key="2">
    <source>
        <dbReference type="SAM" id="Phobius"/>
    </source>
</evidence>